<protein>
    <recommendedName>
        <fullName evidence="3">DUF4190 domain-containing protein</fullName>
    </recommendedName>
</protein>
<reference evidence="4 5" key="1">
    <citation type="submission" date="2017-02" db="EMBL/GenBank/DDBJ databases">
        <title>Draft Genome Sequence of Streptomyces tsukubaensis F601, a Producer of the immunosuppressant tacrolimus FK506.</title>
        <authorList>
            <person name="Zong G."/>
            <person name="Zhong C."/>
            <person name="Fu J."/>
            <person name="Qin R."/>
            <person name="Cao G."/>
        </authorList>
    </citation>
    <scope>NUCLEOTIDE SEQUENCE [LARGE SCALE GENOMIC DNA]</scope>
    <source>
        <strain evidence="4 5">F601</strain>
    </source>
</reference>
<dbReference type="AlphaFoldDB" id="A0A1V4A6C8"/>
<dbReference type="Pfam" id="PF13828">
    <property type="entry name" value="DUF4190"/>
    <property type="match status" value="1"/>
</dbReference>
<keyword evidence="2" id="KW-0472">Membrane</keyword>
<keyword evidence="2" id="KW-0812">Transmembrane</keyword>
<feature type="transmembrane region" description="Helical" evidence="2">
    <location>
        <begin position="6"/>
        <end position="30"/>
    </location>
</feature>
<name>A0A1V4A6C8_9ACTN</name>
<gene>
    <name evidence="4" type="ORF">B1H18_21040</name>
</gene>
<keyword evidence="2" id="KW-1133">Transmembrane helix</keyword>
<accession>A0A1V4A6C8</accession>
<evidence type="ECO:0000256" key="1">
    <source>
        <dbReference type="SAM" id="MobiDB-lite"/>
    </source>
</evidence>
<evidence type="ECO:0000259" key="3">
    <source>
        <dbReference type="Pfam" id="PF13828"/>
    </source>
</evidence>
<proteinExistence type="predicted"/>
<feature type="transmembrane region" description="Helical" evidence="2">
    <location>
        <begin position="50"/>
        <end position="68"/>
    </location>
</feature>
<dbReference type="Proteomes" id="UP000190539">
    <property type="component" value="Unassembled WGS sequence"/>
</dbReference>
<feature type="compositionally biased region" description="Low complexity" evidence="1">
    <location>
        <begin position="83"/>
        <end position="93"/>
    </location>
</feature>
<comment type="caution">
    <text evidence="4">The sequence shown here is derived from an EMBL/GenBank/DDBJ whole genome shotgun (WGS) entry which is preliminary data.</text>
</comment>
<sequence>MVCGIIGAALFVLWPLAVVLGVLAIVFGILGKARVRRREVNNGGQSTAGIICGAFALVLGVVLFLFVMTRVESVDGGSGDGPSGYSAAAVPLT</sequence>
<keyword evidence="5" id="KW-1185">Reference proteome</keyword>
<evidence type="ECO:0000313" key="4">
    <source>
        <dbReference type="EMBL" id="OON76425.1"/>
    </source>
</evidence>
<dbReference type="STRING" id="83656.B1H18_21040"/>
<evidence type="ECO:0000313" key="5">
    <source>
        <dbReference type="Proteomes" id="UP000190539"/>
    </source>
</evidence>
<evidence type="ECO:0000256" key="2">
    <source>
        <dbReference type="SAM" id="Phobius"/>
    </source>
</evidence>
<organism evidence="4 5">
    <name type="scientific">Streptomyces tsukubensis</name>
    <dbReference type="NCBI Taxonomy" id="83656"/>
    <lineage>
        <taxon>Bacteria</taxon>
        <taxon>Bacillati</taxon>
        <taxon>Actinomycetota</taxon>
        <taxon>Actinomycetes</taxon>
        <taxon>Kitasatosporales</taxon>
        <taxon>Streptomycetaceae</taxon>
        <taxon>Streptomyces</taxon>
    </lineage>
</organism>
<feature type="domain" description="DUF4190" evidence="3">
    <location>
        <begin position="1"/>
        <end position="63"/>
    </location>
</feature>
<feature type="region of interest" description="Disordered" evidence="1">
    <location>
        <begin position="74"/>
        <end position="93"/>
    </location>
</feature>
<dbReference type="InterPro" id="IPR025241">
    <property type="entry name" value="DUF4190"/>
</dbReference>
<dbReference type="EMBL" id="MVFC01000018">
    <property type="protein sequence ID" value="OON76425.1"/>
    <property type="molecule type" value="Genomic_DNA"/>
</dbReference>